<dbReference type="PANTHER" id="PTHR11669:SF8">
    <property type="entry name" value="DNA POLYMERASE III SUBUNIT DELTA"/>
    <property type="match status" value="1"/>
</dbReference>
<sequence length="374" mass="42328">MFFSQIPGHQETKRLLVKSVQNQHVAHAQLFMGADGSANLALALAYATYLNCENKGEEEPCGTCASCTKMNKLVHPDMNFVMPVTTTKSVTKDALSQNFLADWREFLLENPYQTLNDWMQFIGAENKQGNISKDESRQLVRFASLKAFEAEFKIILIWLPELMHSAAANALLKLLEEPPAKTIFLLVSNASDKLLATILSRTQKVPVRAFSDEEVINYLQEELQVTESAAHQIANLAEGNLQAARKLSQELTSNYFETFVRWMRSCYANKFGDVVDMSDEFQKLGRENQKAFLHYALNNLRRVMLYGIDAQLVPFIPPAEVDFVSKFSKLIRPHNAALLTEELGNAHYHIERNANPKIVFVDSSIQIAKYLKMS</sequence>
<dbReference type="Proteomes" id="UP000321532">
    <property type="component" value="Unassembled WGS sequence"/>
</dbReference>
<organism evidence="1 2">
    <name type="scientific">Adhaeribacter aerolatus</name>
    <dbReference type="NCBI Taxonomy" id="670289"/>
    <lineage>
        <taxon>Bacteria</taxon>
        <taxon>Pseudomonadati</taxon>
        <taxon>Bacteroidota</taxon>
        <taxon>Cytophagia</taxon>
        <taxon>Cytophagales</taxon>
        <taxon>Hymenobacteraceae</taxon>
        <taxon>Adhaeribacter</taxon>
    </lineage>
</organism>
<name>A0A512ATQ1_9BACT</name>
<accession>A0A512ATQ1</accession>
<dbReference type="InterPro" id="IPR050238">
    <property type="entry name" value="DNA_Rep/Repair_Clamp_Loader"/>
</dbReference>
<protein>
    <submittedName>
        <fullName evidence="1">DNA polymerase III subunit delta</fullName>
    </submittedName>
</protein>
<dbReference type="OrthoDB" id="9811073at2"/>
<reference evidence="1 2" key="1">
    <citation type="submission" date="2019-07" db="EMBL/GenBank/DDBJ databases">
        <title>Whole genome shotgun sequence of Adhaeribacter aerolatus NBRC 106133.</title>
        <authorList>
            <person name="Hosoyama A."/>
            <person name="Uohara A."/>
            <person name="Ohji S."/>
            <person name="Ichikawa N."/>
        </authorList>
    </citation>
    <scope>NUCLEOTIDE SEQUENCE [LARGE SCALE GENOMIC DNA]</scope>
    <source>
        <strain evidence="1 2">NBRC 106133</strain>
    </source>
</reference>
<comment type="caution">
    <text evidence="1">The sequence shown here is derived from an EMBL/GenBank/DDBJ whole genome shotgun (WGS) entry which is preliminary data.</text>
</comment>
<evidence type="ECO:0000313" key="1">
    <source>
        <dbReference type="EMBL" id="GEO03096.1"/>
    </source>
</evidence>
<dbReference type="InterPro" id="IPR027417">
    <property type="entry name" value="P-loop_NTPase"/>
</dbReference>
<dbReference type="RefSeq" id="WP_146895126.1">
    <property type="nucleotide sequence ID" value="NZ_BJYS01000003.1"/>
</dbReference>
<dbReference type="SUPFAM" id="SSF52540">
    <property type="entry name" value="P-loop containing nucleoside triphosphate hydrolases"/>
    <property type="match status" value="1"/>
</dbReference>
<dbReference type="Pfam" id="PF13177">
    <property type="entry name" value="DNA_pol3_delta2"/>
    <property type="match status" value="1"/>
</dbReference>
<keyword evidence="2" id="KW-1185">Reference proteome</keyword>
<proteinExistence type="predicted"/>
<dbReference type="Gene3D" id="3.40.50.300">
    <property type="entry name" value="P-loop containing nucleotide triphosphate hydrolases"/>
    <property type="match status" value="1"/>
</dbReference>
<dbReference type="PANTHER" id="PTHR11669">
    <property type="entry name" value="REPLICATION FACTOR C / DNA POLYMERASE III GAMMA-TAU SUBUNIT"/>
    <property type="match status" value="1"/>
</dbReference>
<evidence type="ECO:0000313" key="2">
    <source>
        <dbReference type="Proteomes" id="UP000321532"/>
    </source>
</evidence>
<dbReference type="AlphaFoldDB" id="A0A512ATQ1"/>
<dbReference type="EMBL" id="BJYS01000003">
    <property type="protein sequence ID" value="GEO03096.1"/>
    <property type="molecule type" value="Genomic_DNA"/>
</dbReference>
<gene>
    <name evidence="1" type="ORF">AAE02nite_07600</name>
</gene>
<dbReference type="GO" id="GO:0006261">
    <property type="term" value="P:DNA-templated DNA replication"/>
    <property type="evidence" value="ECO:0007669"/>
    <property type="project" value="TreeGrafter"/>
</dbReference>